<organism evidence="2 3">
    <name type="scientific">Cyanobacterium stanieri LEGE 03274</name>
    <dbReference type="NCBI Taxonomy" id="1828756"/>
    <lineage>
        <taxon>Bacteria</taxon>
        <taxon>Bacillati</taxon>
        <taxon>Cyanobacteriota</taxon>
        <taxon>Cyanophyceae</taxon>
        <taxon>Oscillatoriophycideae</taxon>
        <taxon>Chroococcales</taxon>
        <taxon>Geminocystaceae</taxon>
        <taxon>Cyanobacterium</taxon>
    </lineage>
</organism>
<dbReference type="EMBL" id="JADEWC010000011">
    <property type="protein sequence ID" value="MBE9222361.1"/>
    <property type="molecule type" value="Genomic_DNA"/>
</dbReference>
<feature type="domain" description="Hemerythrin-like" evidence="1">
    <location>
        <begin position="43"/>
        <end position="140"/>
    </location>
</feature>
<dbReference type="InterPro" id="IPR053206">
    <property type="entry name" value="Dimeric_xanthone_biosynth"/>
</dbReference>
<dbReference type="PANTHER" id="PTHR38048:SF2">
    <property type="entry name" value="HEMERYTHRIN-LIKE DOMAIN-CONTAINING PROTEIN"/>
    <property type="match status" value="1"/>
</dbReference>
<accession>A0ABR9V497</accession>
<reference evidence="2 3" key="1">
    <citation type="submission" date="2020-10" db="EMBL/GenBank/DDBJ databases">
        <authorList>
            <person name="Castelo-Branco R."/>
            <person name="Eusebio N."/>
            <person name="Adriana R."/>
            <person name="Vieira A."/>
            <person name="Brugerolle De Fraissinette N."/>
            <person name="Rezende De Castro R."/>
            <person name="Schneider M.P."/>
            <person name="Vasconcelos V."/>
            <person name="Leao P.N."/>
        </authorList>
    </citation>
    <scope>NUCLEOTIDE SEQUENCE [LARGE SCALE GENOMIC DNA]</scope>
    <source>
        <strain evidence="2 3">LEGE 03274</strain>
    </source>
</reference>
<comment type="caution">
    <text evidence="2">The sequence shown here is derived from an EMBL/GenBank/DDBJ whole genome shotgun (WGS) entry which is preliminary data.</text>
</comment>
<keyword evidence="3" id="KW-1185">Reference proteome</keyword>
<evidence type="ECO:0000313" key="2">
    <source>
        <dbReference type="EMBL" id="MBE9222361.1"/>
    </source>
</evidence>
<dbReference type="InterPro" id="IPR012312">
    <property type="entry name" value="Hemerythrin-like"/>
</dbReference>
<evidence type="ECO:0000259" key="1">
    <source>
        <dbReference type="Pfam" id="PF01814"/>
    </source>
</evidence>
<proteinExistence type="predicted"/>
<dbReference type="Proteomes" id="UP000654604">
    <property type="component" value="Unassembled WGS sequence"/>
</dbReference>
<dbReference type="Pfam" id="PF01814">
    <property type="entry name" value="Hemerythrin"/>
    <property type="match status" value="1"/>
</dbReference>
<name>A0ABR9V497_9CHRO</name>
<sequence>MKSNFKSTVAQDIKRIHFVLTYAIDNSIKVCQKINNESNLNKEYKQGFINYLNSLVNLFHSHHTVEDDKIFPYFKESKFSMPYEDLAKQHEELIPLLDKLEDAIKGINNDFDNQLKVNNLRESLENIQSLWAEHYILEEQYLNDENVARLINLEQQAQLCLEFGKYAGQHINPDYLVIPFILFNLPADEREVMAEVFPPVITQELIPNQWKEQWISMSPFFLINN</sequence>
<dbReference type="PANTHER" id="PTHR38048">
    <property type="entry name" value="EXPRESSED PROTEIN"/>
    <property type="match status" value="1"/>
</dbReference>
<evidence type="ECO:0000313" key="3">
    <source>
        <dbReference type="Proteomes" id="UP000654604"/>
    </source>
</evidence>
<dbReference type="RefSeq" id="WP_193800522.1">
    <property type="nucleotide sequence ID" value="NZ_JADEWC010000011.1"/>
</dbReference>
<dbReference type="Gene3D" id="1.20.120.520">
    <property type="entry name" value="nmb1532 protein domain like"/>
    <property type="match status" value="1"/>
</dbReference>
<gene>
    <name evidence="2" type="ORF">IQ215_06590</name>
</gene>
<protein>
    <submittedName>
        <fullName evidence="2">Hemerythrin domain-containing protein</fullName>
    </submittedName>
</protein>